<evidence type="ECO:0000256" key="2">
    <source>
        <dbReference type="ARBA" id="ARBA00011575"/>
    </source>
</evidence>
<dbReference type="SUPFAM" id="SSF56322">
    <property type="entry name" value="ADC synthase"/>
    <property type="match status" value="1"/>
</dbReference>
<dbReference type="GO" id="GO:0000162">
    <property type="term" value="P:L-tryptophan biosynthetic process"/>
    <property type="evidence" value="ECO:0007669"/>
    <property type="project" value="TreeGrafter"/>
</dbReference>
<dbReference type="Pfam" id="PF00425">
    <property type="entry name" value="Chorismate_bind"/>
    <property type="match status" value="1"/>
</dbReference>
<dbReference type="InterPro" id="IPR006805">
    <property type="entry name" value="Anth_synth_I_N"/>
</dbReference>
<dbReference type="AlphaFoldDB" id="A0A9D2TBV9"/>
<protein>
    <recommendedName>
        <fullName evidence="3">Anthranilate synthase component 1</fullName>
    </recommendedName>
</protein>
<evidence type="ECO:0000256" key="8">
    <source>
        <dbReference type="ARBA" id="ARBA00047683"/>
    </source>
</evidence>
<evidence type="ECO:0000313" key="11">
    <source>
        <dbReference type="EMBL" id="HJC64164.1"/>
    </source>
</evidence>
<dbReference type="PANTHER" id="PTHR11236:SF48">
    <property type="entry name" value="ISOCHORISMATE SYNTHASE MENF"/>
    <property type="match status" value="1"/>
</dbReference>
<feature type="domain" description="Chorismate-utilising enzyme C-terminal" evidence="9">
    <location>
        <begin position="217"/>
        <end position="470"/>
    </location>
</feature>
<keyword evidence="4" id="KW-0479">Metal-binding</keyword>
<accession>A0A9D2TBV9</accession>
<comment type="subunit">
    <text evidence="2">Heterotetramer consisting of two non-identical subunits: a beta subunit (TrpG) and a large alpha subunit (TrpE).</text>
</comment>
<evidence type="ECO:0000259" key="9">
    <source>
        <dbReference type="Pfam" id="PF00425"/>
    </source>
</evidence>
<dbReference type="PRINTS" id="PR00095">
    <property type="entry name" value="ANTSNTHASEI"/>
</dbReference>
<dbReference type="Gene3D" id="3.60.120.10">
    <property type="entry name" value="Anthranilate synthase"/>
    <property type="match status" value="1"/>
</dbReference>
<evidence type="ECO:0000256" key="3">
    <source>
        <dbReference type="ARBA" id="ARBA00020653"/>
    </source>
</evidence>
<evidence type="ECO:0000259" key="10">
    <source>
        <dbReference type="Pfam" id="PF04715"/>
    </source>
</evidence>
<comment type="function">
    <text evidence="7">Part of a heterotetrameric complex that catalyzes the two-step biosynthesis of anthranilate, an intermediate in the biosynthesis of L-tryptophan. In the first step, the glutamine-binding beta subunit (TrpG) of anthranilate synthase (AS) provides the glutamine amidotransferase activity which generates ammonia as a substrate that, along with chorismate, is used in the second step, catalyzed by the large alpha subunit of AS (TrpE) to produce anthranilate. In the absence of TrpG, TrpE can synthesize anthranilate directly from chorismate and high concentrations of ammonia.</text>
</comment>
<proteinExistence type="predicted"/>
<dbReference type="InterPro" id="IPR019999">
    <property type="entry name" value="Anth_synth_I-like"/>
</dbReference>
<evidence type="ECO:0000256" key="7">
    <source>
        <dbReference type="ARBA" id="ARBA00025634"/>
    </source>
</evidence>
<dbReference type="InterPro" id="IPR015890">
    <property type="entry name" value="Chorismate_C"/>
</dbReference>
<dbReference type="EMBL" id="DWVZ01000150">
    <property type="protein sequence ID" value="HJC64164.1"/>
    <property type="molecule type" value="Genomic_DNA"/>
</dbReference>
<dbReference type="Pfam" id="PF04715">
    <property type="entry name" value="Anth_synt_I_N"/>
    <property type="match status" value="1"/>
</dbReference>
<gene>
    <name evidence="11" type="ORF">H9753_11190</name>
</gene>
<dbReference type="InterPro" id="IPR005801">
    <property type="entry name" value="ADC_synthase"/>
</dbReference>
<sequence>MLKPDLNTVQKLAEDYSIVPVCREIYGDSITPIAILRKLAAKSQRYFLLESVEGGEKWGRYSFLGCDPVLRVTCAKGIVRIEEPEGRREILSQKPQEVLREILKSYRSPILPDFPPFTGGFAGYFAYSMIGYAEPVLKITNETFADYDVMLFDKILAYDHLKQKLSVIVNIRTDRAEENYKRAQEQIQELIALLRQAEPAPERREKEEIHFTCSVSKEEYCRMVEKTKSYIRNGDIFQAVISRKFESPMKNSLFNAYRVLRTTNPSPYMVYFHTEQEELMSTSPETLVRLQNGKLTTFPVAGSRPRGRNPEEDERLKRELLSDEKELSEHNMLVDLGRNDLGKISRYGSVKVAEYMQVHKYSKIMHICSQVESRIQKDRDGLDAIEAVLPAGTLSGAPKIRACQIIEEIEKEERGIYGGALGYLDFAGNLDTCIAIRMAVRKNGKVSVQAGGGIVADSVPEMEYEESANKAAAVMQAVIRAEEVEEE</sequence>
<keyword evidence="5" id="KW-0460">Magnesium</keyword>
<evidence type="ECO:0000313" key="12">
    <source>
        <dbReference type="Proteomes" id="UP000823886"/>
    </source>
</evidence>
<evidence type="ECO:0000256" key="1">
    <source>
        <dbReference type="ARBA" id="ARBA00001946"/>
    </source>
</evidence>
<name>A0A9D2TBV9_9FIRM</name>
<organism evidence="11 12">
    <name type="scientific">Candidatus Blautia merdavium</name>
    <dbReference type="NCBI Taxonomy" id="2838494"/>
    <lineage>
        <taxon>Bacteria</taxon>
        <taxon>Bacillati</taxon>
        <taxon>Bacillota</taxon>
        <taxon>Clostridia</taxon>
        <taxon>Lachnospirales</taxon>
        <taxon>Lachnospiraceae</taxon>
        <taxon>Blautia</taxon>
    </lineage>
</organism>
<evidence type="ECO:0000256" key="6">
    <source>
        <dbReference type="ARBA" id="ARBA00023239"/>
    </source>
</evidence>
<comment type="catalytic activity">
    <reaction evidence="8">
        <text>chorismate + L-glutamine = anthranilate + pyruvate + L-glutamate + H(+)</text>
        <dbReference type="Rhea" id="RHEA:21732"/>
        <dbReference type="ChEBI" id="CHEBI:15361"/>
        <dbReference type="ChEBI" id="CHEBI:15378"/>
        <dbReference type="ChEBI" id="CHEBI:16567"/>
        <dbReference type="ChEBI" id="CHEBI:29748"/>
        <dbReference type="ChEBI" id="CHEBI:29985"/>
        <dbReference type="ChEBI" id="CHEBI:58359"/>
        <dbReference type="EC" id="4.1.3.27"/>
    </reaction>
</comment>
<dbReference type="GO" id="GO:0004049">
    <property type="term" value="F:anthranilate synthase activity"/>
    <property type="evidence" value="ECO:0007669"/>
    <property type="project" value="UniProtKB-EC"/>
</dbReference>
<dbReference type="GO" id="GO:0046872">
    <property type="term" value="F:metal ion binding"/>
    <property type="evidence" value="ECO:0007669"/>
    <property type="project" value="UniProtKB-KW"/>
</dbReference>
<feature type="domain" description="Anthranilate synthase component I N-terminal" evidence="10">
    <location>
        <begin position="28"/>
        <end position="166"/>
    </location>
</feature>
<reference evidence="11" key="1">
    <citation type="journal article" date="2021" name="PeerJ">
        <title>Extensive microbial diversity within the chicken gut microbiome revealed by metagenomics and culture.</title>
        <authorList>
            <person name="Gilroy R."/>
            <person name="Ravi A."/>
            <person name="Getino M."/>
            <person name="Pursley I."/>
            <person name="Horton D.L."/>
            <person name="Alikhan N.F."/>
            <person name="Baker D."/>
            <person name="Gharbi K."/>
            <person name="Hall N."/>
            <person name="Watson M."/>
            <person name="Adriaenssens E.M."/>
            <person name="Foster-Nyarko E."/>
            <person name="Jarju S."/>
            <person name="Secka A."/>
            <person name="Antonio M."/>
            <person name="Oren A."/>
            <person name="Chaudhuri R.R."/>
            <person name="La Ragione R."/>
            <person name="Hildebrand F."/>
            <person name="Pallen M.J."/>
        </authorList>
    </citation>
    <scope>NUCLEOTIDE SEQUENCE</scope>
    <source>
        <strain evidence="11">ChiBcec2-3848</strain>
    </source>
</reference>
<comment type="caution">
    <text evidence="11">The sequence shown here is derived from an EMBL/GenBank/DDBJ whole genome shotgun (WGS) entry which is preliminary data.</text>
</comment>
<dbReference type="PANTHER" id="PTHR11236">
    <property type="entry name" value="AMINOBENZOATE/ANTHRANILATE SYNTHASE"/>
    <property type="match status" value="1"/>
</dbReference>
<keyword evidence="6" id="KW-0456">Lyase</keyword>
<evidence type="ECO:0000256" key="5">
    <source>
        <dbReference type="ARBA" id="ARBA00022842"/>
    </source>
</evidence>
<dbReference type="Proteomes" id="UP000823886">
    <property type="component" value="Unassembled WGS sequence"/>
</dbReference>
<evidence type="ECO:0000256" key="4">
    <source>
        <dbReference type="ARBA" id="ARBA00022723"/>
    </source>
</evidence>
<reference evidence="11" key="2">
    <citation type="submission" date="2021-04" db="EMBL/GenBank/DDBJ databases">
        <authorList>
            <person name="Gilroy R."/>
        </authorList>
    </citation>
    <scope>NUCLEOTIDE SEQUENCE</scope>
    <source>
        <strain evidence="11">ChiBcec2-3848</strain>
    </source>
</reference>
<comment type="cofactor">
    <cofactor evidence="1">
        <name>Mg(2+)</name>
        <dbReference type="ChEBI" id="CHEBI:18420"/>
    </cofactor>
</comment>